<dbReference type="KEGG" id="tva:4750877"/>
<dbReference type="VEuPathDB" id="TrichDB:TVAG_152530"/>
<reference evidence="2" key="1">
    <citation type="submission" date="2006-10" db="EMBL/GenBank/DDBJ databases">
        <authorList>
            <person name="Amadeo P."/>
            <person name="Zhao Q."/>
            <person name="Wortman J."/>
            <person name="Fraser-Liggett C."/>
            <person name="Carlton J."/>
        </authorList>
    </citation>
    <scope>NUCLEOTIDE SEQUENCE</scope>
    <source>
        <strain evidence="2">G3</strain>
    </source>
</reference>
<dbReference type="EMBL" id="DS113927">
    <property type="protein sequence ID" value="EAX93165.1"/>
    <property type="molecule type" value="Genomic_DNA"/>
</dbReference>
<name>A2FPK1_TRIV3</name>
<dbReference type="VEuPathDB" id="TrichDB:TVAGG3_0710560"/>
<dbReference type="Proteomes" id="UP000001542">
    <property type="component" value="Unassembled WGS sequence"/>
</dbReference>
<proteinExistence type="predicted"/>
<evidence type="ECO:0000256" key="1">
    <source>
        <dbReference type="SAM" id="MobiDB-lite"/>
    </source>
</evidence>
<sequence>MSTMTSSYRKDVSGWSNKGFSPSSDEPAPVKTRSLLTNPLWNTTYRRDYCSRDPATMRSATSSFRATELKERTITRSLDPPTTNIKVWETTYQRDFCSQHGENCNCEH</sequence>
<protein>
    <submittedName>
        <fullName evidence="2">Uncharacterized protein</fullName>
    </submittedName>
</protein>
<feature type="compositionally biased region" description="Polar residues" evidence="1">
    <location>
        <begin position="14"/>
        <end position="24"/>
    </location>
</feature>
<evidence type="ECO:0000313" key="2">
    <source>
        <dbReference type="EMBL" id="EAX93165.1"/>
    </source>
</evidence>
<evidence type="ECO:0000313" key="3">
    <source>
        <dbReference type="Proteomes" id="UP000001542"/>
    </source>
</evidence>
<dbReference type="InParanoid" id="A2FPK1"/>
<dbReference type="RefSeq" id="XP_001306095.1">
    <property type="nucleotide sequence ID" value="XM_001306094.1"/>
</dbReference>
<organism evidence="2 3">
    <name type="scientific">Trichomonas vaginalis (strain ATCC PRA-98 / G3)</name>
    <dbReference type="NCBI Taxonomy" id="412133"/>
    <lineage>
        <taxon>Eukaryota</taxon>
        <taxon>Metamonada</taxon>
        <taxon>Parabasalia</taxon>
        <taxon>Trichomonadida</taxon>
        <taxon>Trichomonadidae</taxon>
        <taxon>Trichomonas</taxon>
    </lineage>
</organism>
<reference evidence="2" key="2">
    <citation type="journal article" date="2007" name="Science">
        <title>Draft genome sequence of the sexually transmitted pathogen Trichomonas vaginalis.</title>
        <authorList>
            <person name="Carlton J.M."/>
            <person name="Hirt R.P."/>
            <person name="Silva J.C."/>
            <person name="Delcher A.L."/>
            <person name="Schatz M."/>
            <person name="Zhao Q."/>
            <person name="Wortman J.R."/>
            <person name="Bidwell S.L."/>
            <person name="Alsmark U.C.M."/>
            <person name="Besteiro S."/>
            <person name="Sicheritz-Ponten T."/>
            <person name="Noel C.J."/>
            <person name="Dacks J.B."/>
            <person name="Foster P.G."/>
            <person name="Simillion C."/>
            <person name="Van de Peer Y."/>
            <person name="Miranda-Saavedra D."/>
            <person name="Barton G.J."/>
            <person name="Westrop G.D."/>
            <person name="Mueller S."/>
            <person name="Dessi D."/>
            <person name="Fiori P.L."/>
            <person name="Ren Q."/>
            <person name="Paulsen I."/>
            <person name="Zhang H."/>
            <person name="Bastida-Corcuera F.D."/>
            <person name="Simoes-Barbosa A."/>
            <person name="Brown M.T."/>
            <person name="Hayes R.D."/>
            <person name="Mukherjee M."/>
            <person name="Okumura C.Y."/>
            <person name="Schneider R."/>
            <person name="Smith A.J."/>
            <person name="Vanacova S."/>
            <person name="Villalvazo M."/>
            <person name="Haas B.J."/>
            <person name="Pertea M."/>
            <person name="Feldblyum T.V."/>
            <person name="Utterback T.R."/>
            <person name="Shu C.L."/>
            <person name="Osoegawa K."/>
            <person name="de Jong P.J."/>
            <person name="Hrdy I."/>
            <person name="Horvathova L."/>
            <person name="Zubacova Z."/>
            <person name="Dolezal P."/>
            <person name="Malik S.B."/>
            <person name="Logsdon J.M. Jr."/>
            <person name="Henze K."/>
            <person name="Gupta A."/>
            <person name="Wang C.C."/>
            <person name="Dunne R.L."/>
            <person name="Upcroft J.A."/>
            <person name="Upcroft P."/>
            <person name="White O."/>
            <person name="Salzberg S.L."/>
            <person name="Tang P."/>
            <person name="Chiu C.-H."/>
            <person name="Lee Y.-S."/>
            <person name="Embley T.M."/>
            <person name="Coombs G.H."/>
            <person name="Mottram J.C."/>
            <person name="Tachezy J."/>
            <person name="Fraser-Liggett C.M."/>
            <person name="Johnson P.J."/>
        </authorList>
    </citation>
    <scope>NUCLEOTIDE SEQUENCE [LARGE SCALE GENOMIC DNA]</scope>
    <source>
        <strain evidence="2">G3</strain>
    </source>
</reference>
<gene>
    <name evidence="2" type="ORF">TVAG_152530</name>
</gene>
<keyword evidence="3" id="KW-1185">Reference proteome</keyword>
<accession>A2FPK1</accession>
<dbReference type="AlphaFoldDB" id="A2FPK1"/>
<feature type="region of interest" description="Disordered" evidence="1">
    <location>
        <begin position="1"/>
        <end position="32"/>
    </location>
</feature>